<keyword evidence="1" id="KW-0472">Membrane</keyword>
<accession>A0A5N6US40</accession>
<sequence>MHLLSTSYHWPYPMSSVRDLRHFSISLVSCRDSHSMKPRSSLLCSQKHKLVLVTDISTVFPHNTPHLAVYCCLRLISALAIFSLLSSILSLITHF</sequence>
<proteinExistence type="predicted"/>
<dbReference type="EMBL" id="ML738641">
    <property type="protein sequence ID" value="KAE8161469.1"/>
    <property type="molecule type" value="Genomic_DNA"/>
</dbReference>
<keyword evidence="1" id="KW-0812">Transmembrane</keyword>
<evidence type="ECO:0000313" key="3">
    <source>
        <dbReference type="Proteomes" id="UP000326950"/>
    </source>
</evidence>
<evidence type="ECO:0000256" key="1">
    <source>
        <dbReference type="SAM" id="Phobius"/>
    </source>
</evidence>
<reference evidence="2 3" key="1">
    <citation type="submission" date="2019-04" db="EMBL/GenBank/DDBJ databases">
        <title>Friends and foes A comparative genomics study of 23 Aspergillus species from section Flavi.</title>
        <authorList>
            <consortium name="DOE Joint Genome Institute"/>
            <person name="Kjaerbolling I."/>
            <person name="Vesth T."/>
            <person name="Frisvad J.C."/>
            <person name="Nybo J.L."/>
            <person name="Theobald S."/>
            <person name="Kildgaard S."/>
            <person name="Isbrandt T."/>
            <person name="Kuo A."/>
            <person name="Sato A."/>
            <person name="Lyhne E.K."/>
            <person name="Kogle M.E."/>
            <person name="Wiebenga A."/>
            <person name="Kun R.S."/>
            <person name="Lubbers R.J."/>
            <person name="Makela M.R."/>
            <person name="Barry K."/>
            <person name="Chovatia M."/>
            <person name="Clum A."/>
            <person name="Daum C."/>
            <person name="Haridas S."/>
            <person name="He G."/>
            <person name="LaButti K."/>
            <person name="Lipzen A."/>
            <person name="Mondo S."/>
            <person name="Riley R."/>
            <person name="Salamov A."/>
            <person name="Simmons B.A."/>
            <person name="Magnuson J.K."/>
            <person name="Henrissat B."/>
            <person name="Mortensen U.H."/>
            <person name="Larsen T.O."/>
            <person name="Devries R.P."/>
            <person name="Grigoriev I.V."/>
            <person name="Machida M."/>
            <person name="Baker S.E."/>
            <person name="Andersen M.R."/>
        </authorList>
    </citation>
    <scope>NUCLEOTIDE SEQUENCE [LARGE SCALE GENOMIC DNA]</scope>
    <source>
        <strain evidence="2 3">CBS 117626</strain>
    </source>
</reference>
<dbReference type="Proteomes" id="UP000326950">
    <property type="component" value="Unassembled WGS sequence"/>
</dbReference>
<keyword evidence="1" id="KW-1133">Transmembrane helix</keyword>
<keyword evidence="3" id="KW-1185">Reference proteome</keyword>
<organism evidence="2 3">
    <name type="scientific">Aspergillus tamarii</name>
    <dbReference type="NCBI Taxonomy" id="41984"/>
    <lineage>
        <taxon>Eukaryota</taxon>
        <taxon>Fungi</taxon>
        <taxon>Dikarya</taxon>
        <taxon>Ascomycota</taxon>
        <taxon>Pezizomycotina</taxon>
        <taxon>Eurotiomycetes</taxon>
        <taxon>Eurotiomycetidae</taxon>
        <taxon>Eurotiales</taxon>
        <taxon>Aspergillaceae</taxon>
        <taxon>Aspergillus</taxon>
        <taxon>Aspergillus subgen. Circumdati</taxon>
    </lineage>
</organism>
<protein>
    <submittedName>
        <fullName evidence="2">Uncharacterized protein</fullName>
    </submittedName>
</protein>
<evidence type="ECO:0000313" key="2">
    <source>
        <dbReference type="EMBL" id="KAE8161469.1"/>
    </source>
</evidence>
<dbReference type="AlphaFoldDB" id="A0A5N6US40"/>
<name>A0A5N6US40_ASPTM</name>
<feature type="transmembrane region" description="Helical" evidence="1">
    <location>
        <begin position="67"/>
        <end position="92"/>
    </location>
</feature>
<gene>
    <name evidence="2" type="ORF">BDV40DRAFT_267578</name>
</gene>